<dbReference type="InterPro" id="IPR054290">
    <property type="entry name" value="DUF7026"/>
</dbReference>
<reference evidence="4" key="6">
    <citation type="journal article" date="2018" name="Nat. Plants">
        <title>Whole-genome landscape of Medicago truncatula symbiotic genes.</title>
        <authorList>
            <person name="Pecrix Y."/>
            <person name="Gamas P."/>
            <person name="Carrere S."/>
        </authorList>
    </citation>
    <scope>NUCLEOTIDE SEQUENCE</scope>
    <source>
        <tissue evidence="4">Leaves</tissue>
    </source>
</reference>
<evidence type="ECO:0000313" key="6">
    <source>
        <dbReference type="Proteomes" id="UP000002051"/>
    </source>
</evidence>
<reference evidence="3 6" key="4">
    <citation type="journal article" date="2014" name="BMC Genomics">
        <title>An improved genome release (version Mt4.0) for the model legume Medicago truncatula.</title>
        <authorList>
            <person name="Tang H."/>
            <person name="Krishnakumar V."/>
            <person name="Bidwell S."/>
            <person name="Rosen B."/>
            <person name="Chan A."/>
            <person name="Zhou S."/>
            <person name="Gentzbittel L."/>
            <person name="Childs K.L."/>
            <person name="Yandell M."/>
            <person name="Gundlach H."/>
            <person name="Mayer K.F."/>
            <person name="Schwartz D.C."/>
            <person name="Town C.D."/>
        </authorList>
    </citation>
    <scope>GENOME REANNOTATION</scope>
    <source>
        <strain evidence="5 6">cv. Jemalong A17</strain>
    </source>
</reference>
<dbReference type="Gramene" id="rna7359">
    <property type="protein sequence ID" value="RHN71728.1"/>
    <property type="gene ID" value="gene7359"/>
</dbReference>
<evidence type="ECO:0000313" key="2">
    <source>
        <dbReference type="EMBL" id="ABN05732.1"/>
    </source>
</evidence>
<proteinExistence type="predicted"/>
<dbReference type="Proteomes" id="UP000002051">
    <property type="component" value="Chromosome 2"/>
</dbReference>
<dbReference type="eggNOG" id="ENOG502S1HI">
    <property type="taxonomic scope" value="Eukaryota"/>
</dbReference>
<dbReference type="EMBL" id="PSQE01000002">
    <property type="protein sequence ID" value="RHN71728.1"/>
    <property type="molecule type" value="Genomic_DNA"/>
</dbReference>
<reference evidence="2" key="1">
    <citation type="submission" date="2005-03" db="EMBL/GenBank/DDBJ databases">
        <authorList>
            <person name="Town C.D."/>
        </authorList>
    </citation>
    <scope>NUCLEOTIDE SEQUENCE</scope>
</reference>
<sequence length="154" mass="17617">MALRIQHVPIFFTISPITLSTNPKAKPPRISCTNNNNDVSLASEFAEKASIINARAKQAEEAMRKSRNIVFKELCEYLELNEEDAKLKWKKMGEDEKWVLVNGFVTELGQFFHPLSEKATKELLEEYLLQENQPPKASQISYPLFPFDSIIGFP</sequence>
<organism evidence="2">
    <name type="scientific">Medicago truncatula</name>
    <name type="common">Barrel medic</name>
    <name type="synonym">Medicago tribuloides</name>
    <dbReference type="NCBI Taxonomy" id="3880"/>
    <lineage>
        <taxon>Eukaryota</taxon>
        <taxon>Viridiplantae</taxon>
        <taxon>Streptophyta</taxon>
        <taxon>Embryophyta</taxon>
        <taxon>Tracheophyta</taxon>
        <taxon>Spermatophyta</taxon>
        <taxon>Magnoliopsida</taxon>
        <taxon>eudicotyledons</taxon>
        <taxon>Gunneridae</taxon>
        <taxon>Pentapetalae</taxon>
        <taxon>rosids</taxon>
        <taxon>fabids</taxon>
        <taxon>Fabales</taxon>
        <taxon>Fabaceae</taxon>
        <taxon>Papilionoideae</taxon>
        <taxon>50 kb inversion clade</taxon>
        <taxon>NPAAA clade</taxon>
        <taxon>Hologalegina</taxon>
        <taxon>IRL clade</taxon>
        <taxon>Trifolieae</taxon>
        <taxon>Medicago</taxon>
    </lineage>
</organism>
<reference evidence="2" key="2">
    <citation type="submission" date="2007-03" db="EMBL/GenBank/DDBJ databases">
        <authorList>
            <consortium name="The International Medicago Genome Annotation Group"/>
        </authorList>
    </citation>
    <scope>NUCLEOTIDE SEQUENCE</scope>
</reference>
<reference evidence="5" key="5">
    <citation type="submission" date="2015-04" db="UniProtKB">
        <authorList>
            <consortium name="EnsemblPlants"/>
        </authorList>
    </citation>
    <scope>IDENTIFICATION</scope>
    <source>
        <strain evidence="5">cv. Jemalong A17</strain>
    </source>
</reference>
<protein>
    <recommendedName>
        <fullName evidence="1">DUF7026 domain-containing protein</fullName>
    </recommendedName>
</protein>
<dbReference type="PaxDb" id="3880-AES63573"/>
<evidence type="ECO:0000313" key="3">
    <source>
        <dbReference type="EMBL" id="AES63573.1"/>
    </source>
</evidence>
<keyword evidence="6" id="KW-1185">Reference proteome</keyword>
<dbReference type="EMBL" id="CM001218">
    <property type="protein sequence ID" value="AES63573.1"/>
    <property type="molecule type" value="Genomic_DNA"/>
</dbReference>
<dbReference type="OMA" id="WGVNFHP"/>
<name>A2Q1B5_MEDTR</name>
<dbReference type="OrthoDB" id="1920063at2759"/>
<evidence type="ECO:0000259" key="1">
    <source>
        <dbReference type="Pfam" id="PF22950"/>
    </source>
</evidence>
<dbReference type="Pfam" id="PF22950">
    <property type="entry name" value="DUF7026"/>
    <property type="match status" value="1"/>
</dbReference>
<dbReference type="HOGENOM" id="CLU_118315_0_0_1"/>
<dbReference type="AlphaFoldDB" id="A2Q1B5"/>
<dbReference type="EMBL" id="AC148396">
    <property type="protein sequence ID" value="ABN05732.1"/>
    <property type="molecule type" value="Genomic_DNA"/>
</dbReference>
<dbReference type="Proteomes" id="UP000265566">
    <property type="component" value="Chromosome 2"/>
</dbReference>
<dbReference type="EnsemblPlants" id="AES63573">
    <property type="protein sequence ID" value="AES63573"/>
    <property type="gene ID" value="MTR_2g010200"/>
</dbReference>
<dbReference type="KEGG" id="mtr:11430358"/>
<feature type="domain" description="DUF7026" evidence="1">
    <location>
        <begin position="60"/>
        <end position="107"/>
    </location>
</feature>
<reference evidence="3 6" key="3">
    <citation type="journal article" date="2011" name="Nature">
        <title>The Medicago genome provides insight into the evolution of rhizobial symbioses.</title>
        <authorList>
            <person name="Young N.D."/>
            <person name="Debelle F."/>
            <person name="Oldroyd G.E."/>
            <person name="Geurts R."/>
            <person name="Cannon S.B."/>
            <person name="Udvardi M.K."/>
            <person name="Benedito V.A."/>
            <person name="Mayer K.F."/>
            <person name="Gouzy J."/>
            <person name="Schoof H."/>
            <person name="Van de Peer Y."/>
            <person name="Proost S."/>
            <person name="Cook D.R."/>
            <person name="Meyers B.C."/>
            <person name="Spannagl M."/>
            <person name="Cheung F."/>
            <person name="De Mita S."/>
            <person name="Krishnakumar V."/>
            <person name="Gundlach H."/>
            <person name="Zhou S."/>
            <person name="Mudge J."/>
            <person name="Bharti A.K."/>
            <person name="Murray J.D."/>
            <person name="Naoumkina M.A."/>
            <person name="Rosen B."/>
            <person name="Silverstein K.A."/>
            <person name="Tang H."/>
            <person name="Rombauts S."/>
            <person name="Zhao P.X."/>
            <person name="Zhou P."/>
            <person name="Barbe V."/>
            <person name="Bardou P."/>
            <person name="Bechner M."/>
            <person name="Bellec A."/>
            <person name="Berger A."/>
            <person name="Berges H."/>
            <person name="Bidwell S."/>
            <person name="Bisseling T."/>
            <person name="Choisne N."/>
            <person name="Couloux A."/>
            <person name="Denny R."/>
            <person name="Deshpande S."/>
            <person name="Dai X."/>
            <person name="Doyle J.J."/>
            <person name="Dudez A.M."/>
            <person name="Farmer A.D."/>
            <person name="Fouteau S."/>
            <person name="Franken C."/>
            <person name="Gibelin C."/>
            <person name="Gish J."/>
            <person name="Goldstein S."/>
            <person name="Gonzalez A.J."/>
            <person name="Green P.J."/>
            <person name="Hallab A."/>
            <person name="Hartog M."/>
            <person name="Hua A."/>
            <person name="Humphray S.J."/>
            <person name="Jeong D.H."/>
            <person name="Jing Y."/>
            <person name="Jocker A."/>
            <person name="Kenton S.M."/>
            <person name="Kim D.J."/>
            <person name="Klee K."/>
            <person name="Lai H."/>
            <person name="Lang C."/>
            <person name="Lin S."/>
            <person name="Macmil S.L."/>
            <person name="Magdelenat G."/>
            <person name="Matthews L."/>
            <person name="McCorrison J."/>
            <person name="Monaghan E.L."/>
            <person name="Mun J.H."/>
            <person name="Najar F.Z."/>
            <person name="Nicholson C."/>
            <person name="Noirot C."/>
            <person name="O'Bleness M."/>
            <person name="Paule C.R."/>
            <person name="Poulain J."/>
            <person name="Prion F."/>
            <person name="Qin B."/>
            <person name="Qu C."/>
            <person name="Retzel E.F."/>
            <person name="Riddle C."/>
            <person name="Sallet E."/>
            <person name="Samain S."/>
            <person name="Samson N."/>
            <person name="Sanders I."/>
            <person name="Saurat O."/>
            <person name="Scarpelli C."/>
            <person name="Schiex T."/>
            <person name="Segurens B."/>
            <person name="Severin A.J."/>
            <person name="Sherrier D.J."/>
            <person name="Shi R."/>
            <person name="Sims S."/>
            <person name="Singer S.R."/>
            <person name="Sinharoy S."/>
            <person name="Sterck L."/>
            <person name="Viollet A."/>
            <person name="Wang B.B."/>
            <person name="Wang K."/>
            <person name="Wang M."/>
            <person name="Wang X."/>
            <person name="Warfsmann J."/>
            <person name="Weissenbach J."/>
            <person name="White D.D."/>
            <person name="White J.D."/>
            <person name="Wiley G.B."/>
            <person name="Wincker P."/>
            <person name="Xing Y."/>
            <person name="Yang L."/>
            <person name="Yao Z."/>
            <person name="Ying F."/>
            <person name="Zhai J."/>
            <person name="Zhou L."/>
            <person name="Zuber A."/>
            <person name="Denarie J."/>
            <person name="Dixon R.A."/>
            <person name="May G.D."/>
            <person name="Schwartz D.C."/>
            <person name="Rogers J."/>
            <person name="Quetier F."/>
            <person name="Town C.D."/>
            <person name="Roe B.A."/>
        </authorList>
    </citation>
    <scope>NUCLEOTIDE SEQUENCE [LARGE SCALE GENOMIC DNA]</scope>
    <source>
        <strain evidence="3">A17</strain>
        <strain evidence="5 6">cv. Jemalong A17</strain>
    </source>
</reference>
<evidence type="ECO:0000313" key="5">
    <source>
        <dbReference type="EnsemblPlants" id="AES63573"/>
    </source>
</evidence>
<accession>A2Q1B5</accession>
<gene>
    <name evidence="5" type="primary">11430358</name>
    <name evidence="3" type="ordered locus">MTR_2g010200</name>
    <name evidence="2" type="ORF">MtrDRAFT_AC148396g23v2</name>
    <name evidence="4" type="ORF">MtrunA17_Chr2g0279971</name>
</gene>
<evidence type="ECO:0000313" key="4">
    <source>
        <dbReference type="EMBL" id="RHN71728.1"/>
    </source>
</evidence>